<protein>
    <recommendedName>
        <fullName evidence="3 5">Regulatory protein RecX</fullName>
    </recommendedName>
</protein>
<dbReference type="InterPro" id="IPR053926">
    <property type="entry name" value="RecX_HTH_1st"/>
</dbReference>
<organism evidence="9 10">
    <name type="scientific">candidate division TA06 bacterium</name>
    <dbReference type="NCBI Taxonomy" id="2250710"/>
    <lineage>
        <taxon>Bacteria</taxon>
        <taxon>Bacteria division TA06</taxon>
    </lineage>
</organism>
<gene>
    <name evidence="5" type="primary">recX</name>
    <name evidence="9" type="ORF">E3J62_06540</name>
</gene>
<comment type="caution">
    <text evidence="9">The sequence shown here is derived from an EMBL/GenBank/DDBJ whole genome shotgun (WGS) entry which is preliminary data.</text>
</comment>
<dbReference type="GO" id="GO:0006282">
    <property type="term" value="P:regulation of DNA repair"/>
    <property type="evidence" value="ECO:0007669"/>
    <property type="project" value="UniProtKB-UniRule"/>
</dbReference>
<feature type="domain" description="RecX first three-helical" evidence="8">
    <location>
        <begin position="63"/>
        <end position="98"/>
    </location>
</feature>
<dbReference type="HAMAP" id="MF_01114">
    <property type="entry name" value="RecX"/>
    <property type="match status" value="1"/>
</dbReference>
<dbReference type="Gene3D" id="1.10.10.10">
    <property type="entry name" value="Winged helix-like DNA-binding domain superfamily/Winged helix DNA-binding domain"/>
    <property type="match status" value="3"/>
</dbReference>
<proteinExistence type="inferred from homology"/>
<dbReference type="InterPro" id="IPR003783">
    <property type="entry name" value="Regulatory_RecX"/>
</dbReference>
<dbReference type="EMBL" id="SOJN01000075">
    <property type="protein sequence ID" value="TET45821.1"/>
    <property type="molecule type" value="Genomic_DNA"/>
</dbReference>
<evidence type="ECO:0000259" key="6">
    <source>
        <dbReference type="Pfam" id="PF02631"/>
    </source>
</evidence>
<dbReference type="InterPro" id="IPR036388">
    <property type="entry name" value="WH-like_DNA-bd_sf"/>
</dbReference>
<evidence type="ECO:0000256" key="3">
    <source>
        <dbReference type="ARBA" id="ARBA00018111"/>
    </source>
</evidence>
<comment type="similarity">
    <text evidence="2 5">Belongs to the RecX family.</text>
</comment>
<dbReference type="GO" id="GO:0005737">
    <property type="term" value="C:cytoplasm"/>
    <property type="evidence" value="ECO:0007669"/>
    <property type="project" value="UniProtKB-SubCell"/>
</dbReference>
<dbReference type="PANTHER" id="PTHR33602:SF1">
    <property type="entry name" value="REGULATORY PROTEIN RECX FAMILY PROTEIN"/>
    <property type="match status" value="1"/>
</dbReference>
<dbReference type="Pfam" id="PF02631">
    <property type="entry name" value="RecX_HTH2"/>
    <property type="match status" value="1"/>
</dbReference>
<reference evidence="9 10" key="1">
    <citation type="submission" date="2019-03" db="EMBL/GenBank/DDBJ databases">
        <title>Metabolic potential of uncultured bacteria and archaea associated with petroleum seepage in deep-sea sediments.</title>
        <authorList>
            <person name="Dong X."/>
            <person name="Hubert C."/>
        </authorList>
    </citation>
    <scope>NUCLEOTIDE SEQUENCE [LARGE SCALE GENOMIC DNA]</scope>
    <source>
        <strain evidence="9">E44_bin18</strain>
    </source>
</reference>
<evidence type="ECO:0000259" key="8">
    <source>
        <dbReference type="Pfam" id="PF21982"/>
    </source>
</evidence>
<evidence type="ECO:0000313" key="10">
    <source>
        <dbReference type="Proteomes" id="UP000315525"/>
    </source>
</evidence>
<name>A0A523UU68_UNCT6</name>
<evidence type="ECO:0000259" key="7">
    <source>
        <dbReference type="Pfam" id="PF21981"/>
    </source>
</evidence>
<evidence type="ECO:0000256" key="4">
    <source>
        <dbReference type="ARBA" id="ARBA00022490"/>
    </source>
</evidence>
<comment type="subcellular location">
    <subcellularLocation>
        <location evidence="1 5">Cytoplasm</location>
    </subcellularLocation>
</comment>
<dbReference type="InterPro" id="IPR053925">
    <property type="entry name" value="RecX_HTH_3rd"/>
</dbReference>
<comment type="function">
    <text evidence="5">Modulates RecA activity.</text>
</comment>
<sequence length="216" mass="25228">MSKSITKIEVQKKRSNRRSIFLDGDFFCGVDEEVISRLGLIEGMEVDEEEIARIILTEEKLKAKRYALNLLSYRMRSRHELASRLKQKGFDENTIDELADDLEDVGLIDDLEFAKSWIRTRMELNPRSFYAIRRELQKKGVEKEIAGQAENELKGEFDEKGIALSLGRKRLASLKGLEARDLKRRLLGYLSRRGFSYEISKWVIEHLKDDRENDIE</sequence>
<evidence type="ECO:0000256" key="1">
    <source>
        <dbReference type="ARBA" id="ARBA00004496"/>
    </source>
</evidence>
<evidence type="ECO:0000256" key="2">
    <source>
        <dbReference type="ARBA" id="ARBA00009695"/>
    </source>
</evidence>
<evidence type="ECO:0000313" key="9">
    <source>
        <dbReference type="EMBL" id="TET45821.1"/>
    </source>
</evidence>
<dbReference type="AlphaFoldDB" id="A0A523UU68"/>
<evidence type="ECO:0000256" key="5">
    <source>
        <dbReference type="HAMAP-Rule" id="MF_01114"/>
    </source>
</evidence>
<dbReference type="InterPro" id="IPR053924">
    <property type="entry name" value="RecX_HTH_2nd"/>
</dbReference>
<dbReference type="Pfam" id="PF21981">
    <property type="entry name" value="RecX_HTH3"/>
    <property type="match status" value="1"/>
</dbReference>
<dbReference type="PANTHER" id="PTHR33602">
    <property type="entry name" value="REGULATORY PROTEIN RECX FAMILY PROTEIN"/>
    <property type="match status" value="1"/>
</dbReference>
<accession>A0A523UU68</accession>
<dbReference type="Proteomes" id="UP000315525">
    <property type="component" value="Unassembled WGS sequence"/>
</dbReference>
<keyword evidence="4 5" id="KW-0963">Cytoplasm</keyword>
<feature type="domain" description="RecX third three-helical" evidence="7">
    <location>
        <begin position="162"/>
        <end position="202"/>
    </location>
</feature>
<dbReference type="Pfam" id="PF21982">
    <property type="entry name" value="RecX_HTH1"/>
    <property type="match status" value="1"/>
</dbReference>
<feature type="domain" description="RecX second three-helical" evidence="6">
    <location>
        <begin position="109"/>
        <end position="149"/>
    </location>
</feature>